<feature type="compositionally biased region" description="Polar residues" evidence="6">
    <location>
        <begin position="321"/>
        <end position="330"/>
    </location>
</feature>
<evidence type="ECO:0000313" key="8">
    <source>
        <dbReference type="EMBL" id="KAJ8373082.1"/>
    </source>
</evidence>
<feature type="zinc finger region" description="C3H1-type" evidence="5">
    <location>
        <begin position="232"/>
        <end position="254"/>
    </location>
</feature>
<organism evidence="8 9">
    <name type="scientific">Aldrovandia affinis</name>
    <dbReference type="NCBI Taxonomy" id="143900"/>
    <lineage>
        <taxon>Eukaryota</taxon>
        <taxon>Metazoa</taxon>
        <taxon>Chordata</taxon>
        <taxon>Craniata</taxon>
        <taxon>Vertebrata</taxon>
        <taxon>Euteleostomi</taxon>
        <taxon>Actinopterygii</taxon>
        <taxon>Neopterygii</taxon>
        <taxon>Teleostei</taxon>
        <taxon>Notacanthiformes</taxon>
        <taxon>Halosauridae</taxon>
        <taxon>Aldrovandia</taxon>
    </lineage>
</organism>
<evidence type="ECO:0000256" key="6">
    <source>
        <dbReference type="SAM" id="MobiDB-lite"/>
    </source>
</evidence>
<feature type="region of interest" description="Disordered" evidence="6">
    <location>
        <begin position="413"/>
        <end position="438"/>
    </location>
</feature>
<feature type="region of interest" description="Disordered" evidence="6">
    <location>
        <begin position="616"/>
        <end position="635"/>
    </location>
</feature>
<feature type="domain" description="C3H1-type" evidence="7">
    <location>
        <begin position="232"/>
        <end position="254"/>
    </location>
</feature>
<name>A0AAD7W239_9TELE</name>
<feature type="compositionally biased region" description="Pro residues" evidence="6">
    <location>
        <begin position="131"/>
        <end position="143"/>
    </location>
</feature>
<dbReference type="Gene3D" id="4.10.1000.10">
    <property type="entry name" value="Zinc finger, CCCH-type"/>
    <property type="match status" value="1"/>
</dbReference>
<dbReference type="GO" id="GO:0045892">
    <property type="term" value="P:negative regulation of DNA-templated transcription"/>
    <property type="evidence" value="ECO:0007669"/>
    <property type="project" value="InterPro"/>
</dbReference>
<feature type="region of interest" description="Disordered" evidence="6">
    <location>
        <begin position="537"/>
        <end position="562"/>
    </location>
</feature>
<dbReference type="Pfam" id="PF00642">
    <property type="entry name" value="zf-CCCH"/>
    <property type="match status" value="1"/>
</dbReference>
<protein>
    <recommendedName>
        <fullName evidence="7">C3H1-type domain-containing protein</fullName>
    </recommendedName>
</protein>
<evidence type="ECO:0000256" key="4">
    <source>
        <dbReference type="ARBA" id="ARBA00022833"/>
    </source>
</evidence>
<gene>
    <name evidence="8" type="ORF">AAFF_G00271370</name>
</gene>
<dbReference type="PROSITE" id="PS50103">
    <property type="entry name" value="ZF_C3H1"/>
    <property type="match status" value="1"/>
</dbReference>
<evidence type="ECO:0000259" key="7">
    <source>
        <dbReference type="PROSITE" id="PS50103"/>
    </source>
</evidence>
<comment type="caution">
    <text evidence="8">The sequence shown here is derived from an EMBL/GenBank/DDBJ whole genome shotgun (WGS) entry which is preliminary data.</text>
</comment>
<keyword evidence="1 5" id="KW-0479">Metal-binding</keyword>
<feature type="compositionally biased region" description="Basic residues" evidence="6">
    <location>
        <begin position="151"/>
        <end position="162"/>
    </location>
</feature>
<evidence type="ECO:0000256" key="1">
    <source>
        <dbReference type="ARBA" id="ARBA00022723"/>
    </source>
</evidence>
<sequence>MAFTSLFSSFPGEGLHVVDCALDERGNAGAIKVEIEYEGFGVAKVKKEKQCRTEKIDASSRNGQQEEPEKRCRQRPIPAPYLCWGGSVQELKPRKFDGQFPQDEHSRLVNSKKHSIDFACELDQYRQAKKAPPPPPPPNPFPPQQTGGSSQKKKKKKNKRAQVKPGNTSFHKGTPKKPGPSQKGRAQQGKNWGQGRGPNKDKARAGPKQERKKVFTEEYLRKNTLDVQGRHICKYFLRGTCTMGDRCNFDHDLNVQKLELYITRELLRKALDYTPVSTEPLNQTEQELTVQDCAPLPPEGQLTVDMSENIVTVRSSFYNRPSATESQSEGSPILPQSGGGLNERRALPGVSPGLQRGPHVHTDLPADLALEMGPLRPPVEVHDELMSSAVQRRQGGPKPVTSILKTLFLDLGPAHEEGPQSSSPETGVSASQPGSSEAVNGWPAALVAEKRLARGVVPGGQGAKMCDRLESAPSCSMLSAWDGDGEGEGNLREEPVLVPLEAVPGLAGRDPRTPRRMTTIVLPLPPFAQMLKWSIEHLIPPPPQPPPHPNPNPNQISPPTALASPLTLSTLRWAPPNSPSAARLSLGLHPKHHPLLCTACQCRHWLGLSGPLTPTAKEPNQGGGALQQCGAQVDK</sequence>
<dbReference type="PANTHER" id="PTHR13119:SF12">
    <property type="entry name" value="PROTEIN SUPPRESSOR OF SABLE"/>
    <property type="match status" value="1"/>
</dbReference>
<feature type="region of interest" description="Disordered" evidence="6">
    <location>
        <begin position="51"/>
        <end position="73"/>
    </location>
</feature>
<dbReference type="GO" id="GO:0005634">
    <property type="term" value="C:nucleus"/>
    <property type="evidence" value="ECO:0007669"/>
    <property type="project" value="TreeGrafter"/>
</dbReference>
<accession>A0AAD7W239</accession>
<keyword evidence="3 5" id="KW-0863">Zinc-finger</keyword>
<dbReference type="InterPro" id="IPR045124">
    <property type="entry name" value="Su(sable)-like"/>
</dbReference>
<evidence type="ECO:0000313" key="9">
    <source>
        <dbReference type="Proteomes" id="UP001221898"/>
    </source>
</evidence>
<dbReference type="GO" id="GO:0008270">
    <property type="term" value="F:zinc ion binding"/>
    <property type="evidence" value="ECO:0007669"/>
    <property type="project" value="UniProtKB-KW"/>
</dbReference>
<keyword evidence="4 5" id="KW-0862">Zinc</keyword>
<keyword evidence="9" id="KW-1185">Reference proteome</keyword>
<dbReference type="Proteomes" id="UP001221898">
    <property type="component" value="Unassembled WGS sequence"/>
</dbReference>
<keyword evidence="2" id="KW-0677">Repeat</keyword>
<dbReference type="InterPro" id="IPR036855">
    <property type="entry name" value="Znf_CCCH_sf"/>
</dbReference>
<proteinExistence type="predicted"/>
<feature type="compositionally biased region" description="Low complexity" evidence="6">
    <location>
        <begin position="553"/>
        <end position="562"/>
    </location>
</feature>
<dbReference type="AlphaFoldDB" id="A0AAD7W239"/>
<feature type="compositionally biased region" description="Low complexity" evidence="6">
    <location>
        <begin position="626"/>
        <end position="635"/>
    </location>
</feature>
<feature type="region of interest" description="Disordered" evidence="6">
    <location>
        <begin position="321"/>
        <end position="361"/>
    </location>
</feature>
<dbReference type="InterPro" id="IPR000571">
    <property type="entry name" value="Znf_CCCH"/>
</dbReference>
<dbReference type="EMBL" id="JAINUG010000374">
    <property type="protein sequence ID" value="KAJ8373082.1"/>
    <property type="molecule type" value="Genomic_DNA"/>
</dbReference>
<feature type="compositionally biased region" description="Pro residues" evidence="6">
    <location>
        <begin position="539"/>
        <end position="552"/>
    </location>
</feature>
<reference evidence="8" key="1">
    <citation type="journal article" date="2023" name="Science">
        <title>Genome structures resolve the early diversification of teleost fishes.</title>
        <authorList>
            <person name="Parey E."/>
            <person name="Louis A."/>
            <person name="Montfort J."/>
            <person name="Bouchez O."/>
            <person name="Roques C."/>
            <person name="Iampietro C."/>
            <person name="Lluch J."/>
            <person name="Castinel A."/>
            <person name="Donnadieu C."/>
            <person name="Desvignes T."/>
            <person name="Floi Bucao C."/>
            <person name="Jouanno E."/>
            <person name="Wen M."/>
            <person name="Mejri S."/>
            <person name="Dirks R."/>
            <person name="Jansen H."/>
            <person name="Henkel C."/>
            <person name="Chen W.J."/>
            <person name="Zahm M."/>
            <person name="Cabau C."/>
            <person name="Klopp C."/>
            <person name="Thompson A.W."/>
            <person name="Robinson-Rechavi M."/>
            <person name="Braasch I."/>
            <person name="Lecointre G."/>
            <person name="Bobe J."/>
            <person name="Postlethwait J.H."/>
            <person name="Berthelot C."/>
            <person name="Roest Crollius H."/>
            <person name="Guiguen Y."/>
        </authorList>
    </citation>
    <scope>NUCLEOTIDE SEQUENCE</scope>
    <source>
        <strain evidence="8">NC1722</strain>
    </source>
</reference>
<evidence type="ECO:0000256" key="2">
    <source>
        <dbReference type="ARBA" id="ARBA00022737"/>
    </source>
</evidence>
<dbReference type="SUPFAM" id="SSF90229">
    <property type="entry name" value="CCCH zinc finger"/>
    <property type="match status" value="1"/>
</dbReference>
<feature type="region of interest" description="Disordered" evidence="6">
    <location>
        <begin position="127"/>
        <end position="212"/>
    </location>
</feature>
<dbReference type="GO" id="GO:0003723">
    <property type="term" value="F:RNA binding"/>
    <property type="evidence" value="ECO:0007669"/>
    <property type="project" value="InterPro"/>
</dbReference>
<dbReference type="PANTHER" id="PTHR13119">
    <property type="entry name" value="ZINC FINGER CCCH DOMAIN-CONTAINING PROTEI"/>
    <property type="match status" value="1"/>
</dbReference>
<feature type="compositionally biased region" description="Polar residues" evidence="6">
    <location>
        <begin position="419"/>
        <end position="438"/>
    </location>
</feature>
<dbReference type="SMART" id="SM00356">
    <property type="entry name" value="ZnF_C3H1"/>
    <property type="match status" value="1"/>
</dbReference>
<evidence type="ECO:0000256" key="5">
    <source>
        <dbReference type="PROSITE-ProRule" id="PRU00723"/>
    </source>
</evidence>
<evidence type="ECO:0000256" key="3">
    <source>
        <dbReference type="ARBA" id="ARBA00022771"/>
    </source>
</evidence>
<feature type="compositionally biased region" description="Basic and acidic residues" evidence="6">
    <location>
        <begin position="198"/>
        <end position="212"/>
    </location>
</feature>